<feature type="compositionally biased region" description="Polar residues" evidence="8">
    <location>
        <begin position="150"/>
        <end position="160"/>
    </location>
</feature>
<reference evidence="10" key="1">
    <citation type="journal article" date="2012" name="PLoS Genet.">
        <title>Comparative analysis of the genomes of two field isolates of the rice blast fungus Magnaporthe oryzae.</title>
        <authorList>
            <person name="Xue M."/>
            <person name="Yang J."/>
            <person name="Li Z."/>
            <person name="Hu S."/>
            <person name="Yao N."/>
            <person name="Dean R.A."/>
            <person name="Zhao W."/>
            <person name="Shen M."/>
            <person name="Zhang H."/>
            <person name="Li C."/>
            <person name="Liu L."/>
            <person name="Cao L."/>
            <person name="Xu X."/>
            <person name="Xing Y."/>
            <person name="Hsiang T."/>
            <person name="Zhang Z."/>
            <person name="Xu J.R."/>
            <person name="Peng Y.L."/>
        </authorList>
    </citation>
    <scope>NUCLEOTIDE SEQUENCE</scope>
    <source>
        <strain evidence="10">Y34</strain>
    </source>
</reference>
<dbReference type="InterPro" id="IPR028094">
    <property type="entry name" value="RTC4_C"/>
</dbReference>
<evidence type="ECO:0000256" key="7">
    <source>
        <dbReference type="ARBA" id="ARBA00023242"/>
    </source>
</evidence>
<gene>
    <name evidence="10" type="ORF">OOU_Y34scaffold00648g18</name>
</gene>
<sequence length="601" mass="67286">MKSKPANSGKRKGRSDSESEPDRTSSSRPEPEFDAPPLSTSESEDSGDESNRRADIKPTTFGSKKDLSSSKMPSKSGNGVKEAPRRASSRVAKFTMPSTIDSDDIEDSDEDTRVRKRVKTSQSTDTTPFGSQHSFGSSQRTADQKKYGGSQKTLNKSYKQIKNRKMETKAIRVPKKRGRPRTPDAPRARFSMPNVDCIESPSKSGGEFVPVGHDSSPTSSVKKNYDASAVLNSSPMKPRSVFRSDQSLLDDEDVRIPVSSAALSDSSELSDAESMADPNADVCPMCDAPIDSDLAKDLSNRYMSIIEQQKFCRRHKVLESMALWKERGYPDINWDQLEKRFEEHTDHLGQVLEAKTKSHYRDALSNKVRSGKGRTLLTSQTSLTPGYYGFRGLRLMTEYLVKRFSGQLRERAIQDRLVAARGHTTFVQSVLVPELAIQLMMEDLDIGAEAARDVLQESAKLGEMLHEEVKDVIHDCEDDLELVGNIPCLIVSVSFESRIYYCTGHYVALLLGWRILLEDFVKMSMGYGSKEKFNRRCGQEARRVDQPPTLHEAKQPSPALKPRQKLCFSVEQSTQRPRDPWLVLEVGRLASGDFGPKVLIW</sequence>
<feature type="region of interest" description="Disordered" evidence="8">
    <location>
        <begin position="538"/>
        <end position="562"/>
    </location>
</feature>
<evidence type="ECO:0000256" key="2">
    <source>
        <dbReference type="ARBA" id="ARBA00004123"/>
    </source>
</evidence>
<evidence type="ECO:0000256" key="3">
    <source>
        <dbReference type="ARBA" id="ARBA00004496"/>
    </source>
</evidence>
<dbReference type="InterPro" id="IPR039024">
    <property type="entry name" value="RTC4"/>
</dbReference>
<dbReference type="GO" id="GO:0005634">
    <property type="term" value="C:nucleus"/>
    <property type="evidence" value="ECO:0007669"/>
    <property type="project" value="UniProtKB-SubCell"/>
</dbReference>
<protein>
    <recommendedName>
        <fullName evidence="5">Restriction of telomere capping protein 4</fullName>
    </recommendedName>
</protein>
<name>A0AA97NUP7_PYRO3</name>
<dbReference type="Proteomes" id="UP000011086">
    <property type="component" value="Unassembled WGS sequence"/>
</dbReference>
<evidence type="ECO:0000256" key="5">
    <source>
        <dbReference type="ARBA" id="ARBA00015162"/>
    </source>
</evidence>
<feature type="compositionally biased region" description="Polar residues" evidence="8">
    <location>
        <begin position="120"/>
        <end position="141"/>
    </location>
</feature>
<comment type="function">
    <text evidence="1">May be involved in a process influencing telomere capping.</text>
</comment>
<accession>A0AA97NUP7</accession>
<feature type="domain" description="Restriction of telomere capping protein 4 C-terminal" evidence="9">
    <location>
        <begin position="351"/>
        <end position="468"/>
    </location>
</feature>
<organism evidence="10">
    <name type="scientific">Pyricularia oryzae (strain Y34)</name>
    <name type="common">Rice blast fungus</name>
    <name type="synonym">Magnaporthe oryzae</name>
    <dbReference type="NCBI Taxonomy" id="1143189"/>
    <lineage>
        <taxon>Eukaryota</taxon>
        <taxon>Fungi</taxon>
        <taxon>Dikarya</taxon>
        <taxon>Ascomycota</taxon>
        <taxon>Pezizomycotina</taxon>
        <taxon>Sordariomycetes</taxon>
        <taxon>Sordariomycetidae</taxon>
        <taxon>Magnaporthales</taxon>
        <taxon>Pyriculariaceae</taxon>
        <taxon>Pyricularia</taxon>
    </lineage>
</organism>
<dbReference type="GO" id="GO:0005737">
    <property type="term" value="C:cytoplasm"/>
    <property type="evidence" value="ECO:0007669"/>
    <property type="project" value="UniProtKB-SubCell"/>
</dbReference>
<feature type="compositionally biased region" description="Basic and acidic residues" evidence="8">
    <location>
        <begin position="14"/>
        <end position="31"/>
    </location>
</feature>
<evidence type="ECO:0000313" key="10">
    <source>
        <dbReference type="EMBL" id="ELQ36671.1"/>
    </source>
</evidence>
<feature type="compositionally biased region" description="Acidic residues" evidence="8">
    <location>
        <begin position="101"/>
        <end position="110"/>
    </location>
</feature>
<dbReference type="Pfam" id="PF14474">
    <property type="entry name" value="RTC4"/>
    <property type="match status" value="1"/>
</dbReference>
<dbReference type="SMART" id="SM01312">
    <property type="entry name" value="RTC4"/>
    <property type="match status" value="1"/>
</dbReference>
<evidence type="ECO:0000256" key="8">
    <source>
        <dbReference type="SAM" id="MobiDB-lite"/>
    </source>
</evidence>
<comment type="similarity">
    <text evidence="4">Belongs to the RTC4 family.</text>
</comment>
<dbReference type="EMBL" id="JH793946">
    <property type="protein sequence ID" value="ELQ36671.1"/>
    <property type="molecule type" value="Genomic_DNA"/>
</dbReference>
<evidence type="ECO:0000256" key="4">
    <source>
        <dbReference type="ARBA" id="ARBA00009461"/>
    </source>
</evidence>
<dbReference type="PANTHER" id="PTHR41391">
    <property type="entry name" value="RESTRICTION OF TELOMERE CAPPING PROTEIN 4"/>
    <property type="match status" value="1"/>
</dbReference>
<keyword evidence="6" id="KW-0963">Cytoplasm</keyword>
<evidence type="ECO:0000256" key="6">
    <source>
        <dbReference type="ARBA" id="ARBA00022490"/>
    </source>
</evidence>
<keyword evidence="7" id="KW-0539">Nucleus</keyword>
<evidence type="ECO:0000259" key="9">
    <source>
        <dbReference type="SMART" id="SM01312"/>
    </source>
</evidence>
<proteinExistence type="inferred from homology"/>
<comment type="subcellular location">
    <subcellularLocation>
        <location evidence="3">Cytoplasm</location>
    </subcellularLocation>
    <subcellularLocation>
        <location evidence="2">Nucleus</location>
    </subcellularLocation>
</comment>
<feature type="compositionally biased region" description="Basic residues" evidence="8">
    <location>
        <begin position="1"/>
        <end position="13"/>
    </location>
</feature>
<dbReference type="PANTHER" id="PTHR41391:SF1">
    <property type="entry name" value="RESTRICTION OF TELOMERE CAPPING PROTEIN 4"/>
    <property type="match status" value="1"/>
</dbReference>
<feature type="region of interest" description="Disordered" evidence="8">
    <location>
        <begin position="1"/>
        <end position="222"/>
    </location>
</feature>
<dbReference type="AlphaFoldDB" id="A0AA97NUP7"/>
<evidence type="ECO:0000256" key="1">
    <source>
        <dbReference type="ARBA" id="ARBA00002738"/>
    </source>
</evidence>